<protein>
    <submittedName>
        <fullName evidence="12">Outer membrane usher protein</fullName>
    </submittedName>
</protein>
<keyword evidence="9" id="KW-1029">Fimbrium biogenesis</keyword>
<keyword evidence="8 9" id="KW-0998">Cell outer membrane</keyword>
<sequence length="840" mass="94053">MAHHKIHIKLSSVSRLYILASMITIICNTGFASTNIEFNTDILDINDRANIDLSRFSKTGYFMPGEYTFSVHVNKNILPEQSIFYYNSDENTDDSTVCLDPNLVEKFGLKPKISSSLAWWHDNSCLDLNSLSGATTKADLSTSTLYINIPQAYLEYTADNWDPPARWEDGISGALFDYNLNAQVNQQIRSHQSTSYTTNGNGVAGMNLGAWRFRADWQSRFEKRPSSESTHSFDWNRFYIFRDIKSLGAKLTFGESYLASDIFDSFRFTGLSLITDINMLPPNLRGYAPEVTGVANSNATVIISQQGRIIYQTQVAAGPFRIQDLNDALSGELDVRVEEQNGKTQTFTVNTSSIPYLTRPGQVRYKFAAGRPSDSNHRVNGDSFASGEYSWGINNGWSLYGGMIASQKYLSTTLGIGRDLMRFGALSFDVTRTHAKIKEITSNNETNYKGNSYRLSYSKRFEDYNSQITFAGYRFSEKDFMSMSEYLDAKISGVRQYNSKEMYTISYNQQFSDSGLSAYLNFYHQTYWNQPDNNRYSLSLAKYFDLGKFKNLSVNLTAFRNSYRNTNDDGVYIALSMPWGETSTVSFNSNWDKSNTTQNVNYYDRINERSNYQINTGIARSGAILGGYYTHQGDMAQFNANATYQQNRYRSAGLSLQGGLTATQHGVALHRSNQLGASRVFVDTNGVANIPLRGNGIVTRSNYFGKAVVADVNSYYRSNINVDLNLLPSNAEVTHSVKQGTLTEGAIGYRQFDVIAGNSAMANIRLSDNNAPPFGAIVLNTRKQQVGIISDEGSVYLSGLNPKEKLSVFWDDEIQCNITLPDSVSSEINLANTLLLPCVK</sequence>
<dbReference type="GO" id="GO:0009297">
    <property type="term" value="P:pilus assembly"/>
    <property type="evidence" value="ECO:0007669"/>
    <property type="project" value="InterPro"/>
</dbReference>
<evidence type="ECO:0000313" key="13">
    <source>
        <dbReference type="Proteomes" id="UP000674270"/>
    </source>
</evidence>
<evidence type="ECO:0000256" key="3">
    <source>
        <dbReference type="ARBA" id="ARBA00022448"/>
    </source>
</evidence>
<dbReference type="PROSITE" id="PS01151">
    <property type="entry name" value="FIMBRIAL_USHER"/>
    <property type="match status" value="1"/>
</dbReference>
<organism evidence="12 13">
    <name type="scientific">Providencia huaxiensis</name>
    <dbReference type="NCBI Taxonomy" id="2027290"/>
    <lineage>
        <taxon>Bacteria</taxon>
        <taxon>Pseudomonadati</taxon>
        <taxon>Pseudomonadota</taxon>
        <taxon>Gammaproteobacteria</taxon>
        <taxon>Enterobacterales</taxon>
        <taxon>Morganellaceae</taxon>
        <taxon>Providencia</taxon>
    </lineage>
</organism>
<feature type="domain" description="PapC-like C-terminal" evidence="10">
    <location>
        <begin position="763"/>
        <end position="819"/>
    </location>
</feature>
<dbReference type="AlphaFoldDB" id="A0A8I2AJ01"/>
<dbReference type="RefSeq" id="WP_210848261.1">
    <property type="nucleotide sequence ID" value="NZ_JAGKLY010000002.1"/>
</dbReference>
<dbReference type="SUPFAM" id="SSF141729">
    <property type="entry name" value="FimD N-terminal domain-like"/>
    <property type="match status" value="1"/>
</dbReference>
<dbReference type="GO" id="GO:0015473">
    <property type="term" value="F:fimbrial usher porin activity"/>
    <property type="evidence" value="ECO:0007669"/>
    <property type="project" value="InterPro"/>
</dbReference>
<dbReference type="InterPro" id="IPR037224">
    <property type="entry name" value="PapC_N_sf"/>
</dbReference>
<dbReference type="Pfam" id="PF13953">
    <property type="entry name" value="PapC_C"/>
    <property type="match status" value="1"/>
</dbReference>
<comment type="caution">
    <text evidence="12">The sequence shown here is derived from an EMBL/GenBank/DDBJ whole genome shotgun (WGS) entry which is preliminary data.</text>
</comment>
<dbReference type="InterPro" id="IPR025885">
    <property type="entry name" value="PapC_N"/>
</dbReference>
<keyword evidence="5 9" id="KW-0812">Transmembrane</keyword>
<evidence type="ECO:0000256" key="5">
    <source>
        <dbReference type="ARBA" id="ARBA00022692"/>
    </source>
</evidence>
<dbReference type="Pfam" id="PF13954">
    <property type="entry name" value="PapC_N"/>
    <property type="match status" value="1"/>
</dbReference>
<dbReference type="NCBIfam" id="NF011812">
    <property type="entry name" value="PRK15284.1"/>
    <property type="match status" value="1"/>
</dbReference>
<evidence type="ECO:0000256" key="4">
    <source>
        <dbReference type="ARBA" id="ARBA00022452"/>
    </source>
</evidence>
<evidence type="ECO:0000313" key="12">
    <source>
        <dbReference type="EMBL" id="MBQ0268127.1"/>
    </source>
</evidence>
<comment type="similarity">
    <text evidence="2 9">Belongs to the fimbrial export usher family.</text>
</comment>
<dbReference type="Gene3D" id="3.10.20.410">
    <property type="match status" value="1"/>
</dbReference>
<proteinExistence type="inferred from homology"/>
<dbReference type="PANTHER" id="PTHR30451">
    <property type="entry name" value="OUTER MEMBRANE USHER PROTEIN"/>
    <property type="match status" value="1"/>
</dbReference>
<gene>
    <name evidence="12" type="ORF">J7T18_07395</name>
</gene>
<dbReference type="InterPro" id="IPR025949">
    <property type="entry name" value="PapC-like_C"/>
</dbReference>
<keyword evidence="7 9" id="KW-0472">Membrane</keyword>
<evidence type="ECO:0000259" key="11">
    <source>
        <dbReference type="Pfam" id="PF13954"/>
    </source>
</evidence>
<accession>A0A8I2AJ01</accession>
<dbReference type="InterPro" id="IPR000015">
    <property type="entry name" value="Fimb_usher"/>
</dbReference>
<dbReference type="Proteomes" id="UP000674270">
    <property type="component" value="Unassembled WGS sequence"/>
</dbReference>
<name>A0A8I2AJ01_9GAMM</name>
<evidence type="ECO:0000256" key="6">
    <source>
        <dbReference type="ARBA" id="ARBA00022729"/>
    </source>
</evidence>
<dbReference type="GO" id="GO:0009279">
    <property type="term" value="C:cell outer membrane"/>
    <property type="evidence" value="ECO:0007669"/>
    <property type="project" value="UniProtKB-SubCell"/>
</dbReference>
<evidence type="ECO:0000259" key="10">
    <source>
        <dbReference type="Pfam" id="PF13953"/>
    </source>
</evidence>
<dbReference type="InterPro" id="IPR042186">
    <property type="entry name" value="FimD_plug_dom"/>
</dbReference>
<keyword evidence="3 9" id="KW-0813">Transport</keyword>
<evidence type="ECO:0000256" key="1">
    <source>
        <dbReference type="ARBA" id="ARBA00004571"/>
    </source>
</evidence>
<evidence type="ECO:0000256" key="7">
    <source>
        <dbReference type="ARBA" id="ARBA00023136"/>
    </source>
</evidence>
<evidence type="ECO:0000256" key="2">
    <source>
        <dbReference type="ARBA" id="ARBA00008064"/>
    </source>
</evidence>
<dbReference type="EMBL" id="JAGKLY010000002">
    <property type="protein sequence ID" value="MBQ0268127.1"/>
    <property type="molecule type" value="Genomic_DNA"/>
</dbReference>
<comment type="subcellular location">
    <subcellularLocation>
        <location evidence="1 9">Cell outer membrane</location>
        <topology evidence="1 9">Multi-pass membrane protein</topology>
    </subcellularLocation>
</comment>
<dbReference type="Gene3D" id="2.60.40.2610">
    <property type="entry name" value="Outer membrane usher protein FimD, plug domain"/>
    <property type="match status" value="1"/>
</dbReference>
<keyword evidence="4" id="KW-1134">Transmembrane beta strand</keyword>
<dbReference type="PANTHER" id="PTHR30451:SF10">
    <property type="entry name" value="OUTER MEMBRANE USHER PROTEIN YFCU-RELATED"/>
    <property type="match status" value="1"/>
</dbReference>
<evidence type="ECO:0000256" key="8">
    <source>
        <dbReference type="ARBA" id="ARBA00023237"/>
    </source>
</evidence>
<dbReference type="Gene3D" id="2.60.40.2070">
    <property type="match status" value="1"/>
</dbReference>
<dbReference type="Gene3D" id="2.60.40.3110">
    <property type="match status" value="1"/>
</dbReference>
<evidence type="ECO:0000256" key="9">
    <source>
        <dbReference type="RuleBase" id="RU003884"/>
    </source>
</evidence>
<dbReference type="InterPro" id="IPR018030">
    <property type="entry name" value="Fimbrial_membr_usher_CS"/>
</dbReference>
<feature type="domain" description="PapC N-terminal" evidence="11">
    <location>
        <begin position="37"/>
        <end position="182"/>
    </location>
</feature>
<dbReference type="InterPro" id="IPR043142">
    <property type="entry name" value="PapC-like_C_sf"/>
</dbReference>
<keyword evidence="6" id="KW-0732">Signal</keyword>
<dbReference type="Pfam" id="PF00577">
    <property type="entry name" value="Usher"/>
    <property type="match status" value="1"/>
</dbReference>
<reference evidence="12" key="1">
    <citation type="submission" date="2021-03" db="EMBL/GenBank/DDBJ databases">
        <authorList>
            <person name="Stanton E."/>
        </authorList>
    </citation>
    <scope>NUCLEOTIDE SEQUENCE</scope>
    <source>
        <strain evidence="12">2020EL-00113</strain>
    </source>
</reference>